<name>K1WJU9_MARBU</name>
<keyword evidence="3" id="KW-1185">Reference proteome</keyword>
<dbReference type="EMBL" id="JH921451">
    <property type="protein sequence ID" value="EKD13116.1"/>
    <property type="molecule type" value="Genomic_DNA"/>
</dbReference>
<sequence length="306" mass="35018">MPRTKKIAKRTARLSDSDSFRSDRDNLPPSEIKTDKELRTRTRARTRIIEAGGLALVEEARKNACSRKHDPQQRKRGLWFLLCDLFLQGPFIGADEILFPRPFSHIDCKEQANSHIGIKDNYTFSQFAKLPTRRNNGPATSRFGWFTTKTERWGLDKEDLWIFGSIDGNPNNQCVTYTATWLRDTLSNENWKNLPLSENELKQKEAKKINWSDSGRKIWTKAASISRQESLSEVRTRSSQASSRRSSISRIKNNAENSTGTTQHPSPQADNAANHPSDQLAEEEDSSLEKRKLLQVQLSEKTRTKD</sequence>
<dbReference type="Proteomes" id="UP000006753">
    <property type="component" value="Unassembled WGS sequence"/>
</dbReference>
<feature type="region of interest" description="Disordered" evidence="1">
    <location>
        <begin position="231"/>
        <end position="306"/>
    </location>
</feature>
<feature type="compositionally biased region" description="Low complexity" evidence="1">
    <location>
        <begin position="237"/>
        <end position="250"/>
    </location>
</feature>
<reference evidence="2 3" key="1">
    <citation type="journal article" date="2012" name="BMC Genomics">
        <title>Sequencing the genome of Marssonina brunnea reveals fungus-poplar co-evolution.</title>
        <authorList>
            <person name="Zhu S."/>
            <person name="Cao Y.-Z."/>
            <person name="Jiang C."/>
            <person name="Tan B.-Y."/>
            <person name="Wang Z."/>
            <person name="Feng S."/>
            <person name="Zhang L."/>
            <person name="Su X.-H."/>
            <person name="Brejova B."/>
            <person name="Vinar T."/>
            <person name="Xu M."/>
            <person name="Wang M.-X."/>
            <person name="Zhang S.-G."/>
            <person name="Huang M.-R."/>
            <person name="Wu R."/>
            <person name="Zhou Y."/>
        </authorList>
    </citation>
    <scope>NUCLEOTIDE SEQUENCE [LARGE SCALE GENOMIC DNA]</scope>
    <source>
        <strain evidence="2 3">MB_m1</strain>
    </source>
</reference>
<dbReference type="KEGG" id="mbe:MBM_08559"/>
<dbReference type="AlphaFoldDB" id="K1WJU9"/>
<dbReference type="InParanoid" id="K1WJU9"/>
<evidence type="ECO:0000256" key="1">
    <source>
        <dbReference type="SAM" id="MobiDB-lite"/>
    </source>
</evidence>
<proteinExistence type="predicted"/>
<evidence type="ECO:0000313" key="2">
    <source>
        <dbReference type="EMBL" id="EKD13116.1"/>
    </source>
</evidence>
<organism evidence="2 3">
    <name type="scientific">Marssonina brunnea f. sp. multigermtubi (strain MB_m1)</name>
    <name type="common">Marssonina leaf spot fungus</name>
    <dbReference type="NCBI Taxonomy" id="1072389"/>
    <lineage>
        <taxon>Eukaryota</taxon>
        <taxon>Fungi</taxon>
        <taxon>Dikarya</taxon>
        <taxon>Ascomycota</taxon>
        <taxon>Pezizomycotina</taxon>
        <taxon>Leotiomycetes</taxon>
        <taxon>Helotiales</taxon>
        <taxon>Drepanopezizaceae</taxon>
        <taxon>Drepanopeziza</taxon>
    </lineage>
</organism>
<feature type="compositionally biased region" description="Basic and acidic residues" evidence="1">
    <location>
        <begin position="13"/>
        <end position="35"/>
    </location>
</feature>
<gene>
    <name evidence="2" type="ORF">MBM_08559</name>
</gene>
<feature type="compositionally biased region" description="Polar residues" evidence="1">
    <location>
        <begin position="251"/>
        <end position="277"/>
    </location>
</feature>
<accession>K1WJU9</accession>
<feature type="region of interest" description="Disordered" evidence="1">
    <location>
        <begin position="1"/>
        <end position="35"/>
    </location>
</feature>
<dbReference type="HOGENOM" id="CLU_909369_0_0_1"/>
<feature type="compositionally biased region" description="Basic residues" evidence="1">
    <location>
        <begin position="1"/>
        <end position="12"/>
    </location>
</feature>
<evidence type="ECO:0000313" key="3">
    <source>
        <dbReference type="Proteomes" id="UP000006753"/>
    </source>
</evidence>
<protein>
    <submittedName>
        <fullName evidence="2">Uncharacterized protein</fullName>
    </submittedName>
</protein>